<dbReference type="AlphaFoldDB" id="A0A8J3WQL4"/>
<reference evidence="2 3" key="1">
    <citation type="submission" date="2021-01" db="EMBL/GenBank/DDBJ databases">
        <title>Whole genome shotgun sequence of Planobispora siamensis NBRC 107568.</title>
        <authorList>
            <person name="Komaki H."/>
            <person name="Tamura T."/>
        </authorList>
    </citation>
    <scope>NUCLEOTIDE SEQUENCE [LARGE SCALE GENOMIC DNA]</scope>
    <source>
        <strain evidence="2 3">NBRC 107568</strain>
    </source>
</reference>
<accession>A0A8J3WQL4</accession>
<organism evidence="2 3">
    <name type="scientific">Planobispora siamensis</name>
    <dbReference type="NCBI Taxonomy" id="936338"/>
    <lineage>
        <taxon>Bacteria</taxon>
        <taxon>Bacillati</taxon>
        <taxon>Actinomycetota</taxon>
        <taxon>Actinomycetes</taxon>
        <taxon>Streptosporangiales</taxon>
        <taxon>Streptosporangiaceae</taxon>
        <taxon>Planobispora</taxon>
    </lineage>
</organism>
<gene>
    <name evidence="2" type="ORF">Psi01_65410</name>
</gene>
<dbReference type="EMBL" id="BOOJ01000058">
    <property type="protein sequence ID" value="GIH95911.1"/>
    <property type="molecule type" value="Genomic_DNA"/>
</dbReference>
<proteinExistence type="predicted"/>
<protein>
    <submittedName>
        <fullName evidence="2">Uncharacterized protein</fullName>
    </submittedName>
</protein>
<evidence type="ECO:0000256" key="1">
    <source>
        <dbReference type="SAM" id="MobiDB-lite"/>
    </source>
</evidence>
<name>A0A8J3WQL4_9ACTN</name>
<evidence type="ECO:0000313" key="3">
    <source>
        <dbReference type="Proteomes" id="UP000619788"/>
    </source>
</evidence>
<sequence>MQLVPPVLADPAAVRRDVTGDLAMSARARLAGLRPVRLDLPNATHRPPKPPRGSKHPALTMDTESS</sequence>
<comment type="caution">
    <text evidence="2">The sequence shown here is derived from an EMBL/GenBank/DDBJ whole genome shotgun (WGS) entry which is preliminary data.</text>
</comment>
<dbReference type="RefSeq" id="WP_204067992.1">
    <property type="nucleotide sequence ID" value="NZ_BOOJ01000058.1"/>
</dbReference>
<evidence type="ECO:0000313" key="2">
    <source>
        <dbReference type="EMBL" id="GIH95911.1"/>
    </source>
</evidence>
<feature type="region of interest" description="Disordered" evidence="1">
    <location>
        <begin position="37"/>
        <end position="66"/>
    </location>
</feature>
<dbReference type="Proteomes" id="UP000619788">
    <property type="component" value="Unassembled WGS sequence"/>
</dbReference>
<feature type="compositionally biased region" description="Basic residues" evidence="1">
    <location>
        <begin position="46"/>
        <end position="55"/>
    </location>
</feature>
<keyword evidence="3" id="KW-1185">Reference proteome</keyword>